<dbReference type="Proteomes" id="UP000509704">
    <property type="component" value="Chromosome 1"/>
</dbReference>
<keyword evidence="6" id="KW-1185">Reference proteome</keyword>
<keyword evidence="2 4" id="KW-1133">Transmembrane helix</keyword>
<reference evidence="5 6" key="1">
    <citation type="submission" date="2020-07" db="EMBL/GenBank/DDBJ databases">
        <title>The yeast mating-type switching endonuclease HO is a domesticated member of an unorthodox homing genetic element family.</title>
        <authorList>
            <person name="Coughlan A.Y."/>
            <person name="Lombardi L."/>
            <person name="Braun-Galleani S."/>
            <person name="Martos A.R."/>
            <person name="Galeote V."/>
            <person name="Bigey F."/>
            <person name="Dequin S."/>
            <person name="Byrne K.P."/>
            <person name="Wolfe K.H."/>
        </authorList>
    </citation>
    <scope>NUCLEOTIDE SEQUENCE [LARGE SCALE GENOMIC DNA]</scope>
    <source>
        <strain evidence="5 6">NRRL Y-6702</strain>
    </source>
</reference>
<organism evidence="5 6">
    <name type="scientific">Zygotorulaspora mrakii</name>
    <name type="common">Zygosaccharomyces mrakii</name>
    <dbReference type="NCBI Taxonomy" id="42260"/>
    <lineage>
        <taxon>Eukaryota</taxon>
        <taxon>Fungi</taxon>
        <taxon>Dikarya</taxon>
        <taxon>Ascomycota</taxon>
        <taxon>Saccharomycotina</taxon>
        <taxon>Saccharomycetes</taxon>
        <taxon>Saccharomycetales</taxon>
        <taxon>Saccharomycetaceae</taxon>
        <taxon>Zygotorulaspora</taxon>
    </lineage>
</organism>
<protein>
    <recommendedName>
        <fullName evidence="4">Altered inheritance of mitochondria protein 11</fullName>
    </recommendedName>
</protein>
<dbReference type="PANTHER" id="PTHR39136:SF1">
    <property type="entry name" value="ALTERED INHERITANCE OF MITOCHONDRIA PROTEIN 11"/>
    <property type="match status" value="1"/>
</dbReference>
<evidence type="ECO:0000256" key="3">
    <source>
        <dbReference type="ARBA" id="ARBA00023136"/>
    </source>
</evidence>
<keyword evidence="3 4" id="KW-0472">Membrane</keyword>
<name>A0A7H9AXI8_ZYGMR</name>
<evidence type="ECO:0000256" key="1">
    <source>
        <dbReference type="ARBA" id="ARBA00022692"/>
    </source>
</evidence>
<proteinExistence type="inferred from homology"/>
<evidence type="ECO:0000256" key="4">
    <source>
        <dbReference type="RuleBase" id="RU367098"/>
    </source>
</evidence>
<dbReference type="PANTHER" id="PTHR39136">
    <property type="entry name" value="ALTERED INHERITANCE OF MITOCHONDRIA PROTEIN 11"/>
    <property type="match status" value="1"/>
</dbReference>
<dbReference type="AlphaFoldDB" id="A0A7H9AXI8"/>
<dbReference type="EMBL" id="CP058604">
    <property type="protein sequence ID" value="QLG70857.1"/>
    <property type="molecule type" value="Genomic_DNA"/>
</dbReference>
<dbReference type="GO" id="GO:0016020">
    <property type="term" value="C:membrane"/>
    <property type="evidence" value="ECO:0007669"/>
    <property type="project" value="UniProtKB-SubCell"/>
</dbReference>
<accession>A0A7H9AXI8</accession>
<dbReference type="GO" id="GO:0005739">
    <property type="term" value="C:mitochondrion"/>
    <property type="evidence" value="ECO:0007669"/>
    <property type="project" value="TreeGrafter"/>
</dbReference>
<evidence type="ECO:0000256" key="2">
    <source>
        <dbReference type="ARBA" id="ARBA00022989"/>
    </source>
</evidence>
<comment type="similarity">
    <text evidence="4">Belongs to the AIM11 family.</text>
</comment>
<evidence type="ECO:0000313" key="6">
    <source>
        <dbReference type="Proteomes" id="UP000509704"/>
    </source>
</evidence>
<feature type="transmembrane region" description="Helical" evidence="4">
    <location>
        <begin position="31"/>
        <end position="57"/>
    </location>
</feature>
<comment type="subcellular location">
    <subcellularLocation>
        <location evidence="4">Membrane</location>
        <topology evidence="4">Multi-pass membrane protein</topology>
    </subcellularLocation>
</comment>
<dbReference type="OrthoDB" id="4088121at2759"/>
<evidence type="ECO:0000313" key="5">
    <source>
        <dbReference type="EMBL" id="QLG70857.1"/>
    </source>
</evidence>
<keyword evidence="1 4" id="KW-0812">Transmembrane</keyword>
<dbReference type="InterPro" id="IPR038814">
    <property type="entry name" value="AIM11"/>
</dbReference>
<sequence length="107" mass="11875">MAYRGIQSRKYMPHMFQLNYKHPPISYQGEAASALAVGSGLATGGFAMALFGSWWIWDISSLSEFSAKLRKLMGQNPETLDDSLSNMPLDKDTSEVIGQIEALMNKK</sequence>
<gene>
    <name evidence="4" type="primary">AIM11</name>
    <name evidence="5" type="ORF">HG535_0A08020</name>
</gene>